<evidence type="ECO:0000256" key="6">
    <source>
        <dbReference type="SAM" id="MobiDB-lite"/>
    </source>
</evidence>
<dbReference type="InterPro" id="IPR058625">
    <property type="entry name" value="MdtA-like_BSH"/>
</dbReference>
<dbReference type="GO" id="GO:1990961">
    <property type="term" value="P:xenobiotic detoxification by transmembrane export across the plasma membrane"/>
    <property type="evidence" value="ECO:0007669"/>
    <property type="project" value="InterPro"/>
</dbReference>
<dbReference type="Pfam" id="PF25917">
    <property type="entry name" value="BSH_RND"/>
    <property type="match status" value="1"/>
</dbReference>
<dbReference type="Gene3D" id="2.40.420.20">
    <property type="match status" value="1"/>
</dbReference>
<dbReference type="InterPro" id="IPR030190">
    <property type="entry name" value="MacA_alpha-hairpin_sf"/>
</dbReference>
<proteinExistence type="inferred from homology"/>
<dbReference type="GO" id="GO:1990195">
    <property type="term" value="C:macrolide transmembrane transporter complex"/>
    <property type="evidence" value="ECO:0007669"/>
    <property type="project" value="InterPro"/>
</dbReference>
<organism evidence="11 12">
    <name type="scientific">Yersinia enterocolitica</name>
    <dbReference type="NCBI Taxonomy" id="630"/>
    <lineage>
        <taxon>Bacteria</taxon>
        <taxon>Pseudomonadati</taxon>
        <taxon>Pseudomonadota</taxon>
        <taxon>Gammaproteobacteria</taxon>
        <taxon>Enterobacterales</taxon>
        <taxon>Yersiniaceae</taxon>
        <taxon>Yersinia</taxon>
    </lineage>
</organism>
<evidence type="ECO:0000256" key="4">
    <source>
        <dbReference type="ARBA" id="ARBA00023054"/>
    </source>
</evidence>
<dbReference type="AlphaFoldDB" id="A0A0H5EYJ3"/>
<dbReference type="GO" id="GO:0015562">
    <property type="term" value="F:efflux transmembrane transporter activity"/>
    <property type="evidence" value="ECO:0007669"/>
    <property type="project" value="TreeGrafter"/>
</dbReference>
<feature type="domain" description="Multidrug resistance protein MdtA-like C-terminal permuted SH3" evidence="10">
    <location>
        <begin position="325"/>
        <end position="384"/>
    </location>
</feature>
<dbReference type="PANTHER" id="PTHR30469:SF33">
    <property type="entry name" value="SLR1207 PROTEIN"/>
    <property type="match status" value="1"/>
</dbReference>
<evidence type="ECO:0000256" key="2">
    <source>
        <dbReference type="ARBA" id="ARBA00009477"/>
    </source>
</evidence>
<keyword evidence="3" id="KW-0813">Transport</keyword>
<gene>
    <name evidence="11" type="primary">macA_3</name>
    <name evidence="11" type="ORF">ERS137941_01400</name>
</gene>
<dbReference type="NCBIfam" id="TIGR01730">
    <property type="entry name" value="RND_mfp"/>
    <property type="match status" value="1"/>
</dbReference>
<protein>
    <submittedName>
        <fullName evidence="11">HlyD family secretion protein</fullName>
    </submittedName>
</protein>
<feature type="domain" description="Multidrug resistance protein MdtA-like alpha-helical hairpin" evidence="8">
    <location>
        <begin position="110"/>
        <end position="186"/>
    </location>
</feature>
<dbReference type="InterPro" id="IPR058627">
    <property type="entry name" value="MdtA-like_C"/>
</dbReference>
<dbReference type="RefSeq" id="WP_020282945.1">
    <property type="nucleotide sequence ID" value="NZ_CGBR01000007.1"/>
</dbReference>
<dbReference type="Pfam" id="PF25967">
    <property type="entry name" value="RND-MFP_C"/>
    <property type="match status" value="1"/>
</dbReference>
<dbReference type="GO" id="GO:0019898">
    <property type="term" value="C:extrinsic component of membrane"/>
    <property type="evidence" value="ECO:0007669"/>
    <property type="project" value="InterPro"/>
</dbReference>
<evidence type="ECO:0000313" key="11">
    <source>
        <dbReference type="EMBL" id="CFQ59010.1"/>
    </source>
</evidence>
<feature type="coiled-coil region" evidence="5">
    <location>
        <begin position="148"/>
        <end position="182"/>
    </location>
</feature>
<dbReference type="EMBL" id="CGBR01000007">
    <property type="protein sequence ID" value="CFQ59010.1"/>
    <property type="molecule type" value="Genomic_DNA"/>
</dbReference>
<evidence type="ECO:0000256" key="7">
    <source>
        <dbReference type="SAM" id="Phobius"/>
    </source>
</evidence>
<feature type="region of interest" description="Disordered" evidence="6">
    <location>
        <begin position="264"/>
        <end position="288"/>
    </location>
</feature>
<keyword evidence="7" id="KW-0812">Transmembrane</keyword>
<reference evidence="11 12" key="1">
    <citation type="submission" date="2015-03" db="EMBL/GenBank/DDBJ databases">
        <authorList>
            <person name="Murphy D."/>
        </authorList>
    </citation>
    <scope>NUCLEOTIDE SEQUENCE [LARGE SCALE GENOMIC DNA]</scope>
    <source>
        <strain evidence="11 12">IP26249</strain>
    </source>
</reference>
<evidence type="ECO:0000313" key="12">
    <source>
        <dbReference type="Proteomes" id="UP000048841"/>
    </source>
</evidence>
<evidence type="ECO:0000256" key="1">
    <source>
        <dbReference type="ARBA" id="ARBA00004196"/>
    </source>
</evidence>
<dbReference type="Gene3D" id="2.40.50.100">
    <property type="match status" value="1"/>
</dbReference>
<sequence length="402" mass="42760">MQKVTGSKQRLMGLVVVLLIAGGVLLFRLISPPDRPGFITAPAEIRTLEQTVLADGTIKAQKQVTVGAQVSGQIKALHVTLGQQVEKGQLVAEIDDLTQQNALKDAEEALKNVLAQRAAKEATQKNNQLTYQRQQQILAKRLGVRADFDSAKATLESTQAEIKALDAQIAQAEIAVSTAKLNLGYTKITSPINGTIVAIPVEEGQTVNAVQSAPTIIKVAQLDTMTVEAQISEADVVKVKAGMPVYFTILGEPEERFSATLRAIEPAPDSINDKTTTTSSSSSSSSSSTTTAIYYNGLFDVANPNGALRISMTAQVYIVLHKAEDAVVIPATALENNNGRYRVQVVDSNGKVSTREVTVGLNNNVDAQILFGLQAGEQVIVSQASAVTSNNKAQHMGPPMGM</sequence>
<keyword evidence="7" id="KW-0472">Membrane</keyword>
<dbReference type="Gene3D" id="2.40.30.170">
    <property type="match status" value="1"/>
</dbReference>
<dbReference type="Gene3D" id="6.10.140.1990">
    <property type="match status" value="1"/>
</dbReference>
<keyword evidence="4 5" id="KW-0175">Coiled coil</keyword>
<evidence type="ECO:0000259" key="10">
    <source>
        <dbReference type="Pfam" id="PF25967"/>
    </source>
</evidence>
<dbReference type="InterPro" id="IPR006143">
    <property type="entry name" value="RND_pump_MFP"/>
</dbReference>
<dbReference type="Pfam" id="PF25876">
    <property type="entry name" value="HH_MFP_RND"/>
    <property type="match status" value="1"/>
</dbReference>
<dbReference type="GO" id="GO:0030313">
    <property type="term" value="C:cell envelope"/>
    <property type="evidence" value="ECO:0007669"/>
    <property type="project" value="UniProtKB-SubCell"/>
</dbReference>
<dbReference type="GO" id="GO:1990281">
    <property type="term" value="C:efflux pump complex"/>
    <property type="evidence" value="ECO:0007669"/>
    <property type="project" value="TreeGrafter"/>
</dbReference>
<evidence type="ECO:0000259" key="9">
    <source>
        <dbReference type="Pfam" id="PF25917"/>
    </source>
</evidence>
<comment type="similarity">
    <text evidence="2">Belongs to the membrane fusion protein (MFP) (TC 8.A.1) family.</text>
</comment>
<comment type="subcellular location">
    <subcellularLocation>
        <location evidence="1">Cell envelope</location>
    </subcellularLocation>
</comment>
<dbReference type="PANTHER" id="PTHR30469">
    <property type="entry name" value="MULTIDRUG RESISTANCE PROTEIN MDTA"/>
    <property type="match status" value="1"/>
</dbReference>
<feature type="transmembrane region" description="Helical" evidence="7">
    <location>
        <begin position="12"/>
        <end position="30"/>
    </location>
</feature>
<evidence type="ECO:0000259" key="8">
    <source>
        <dbReference type="Pfam" id="PF25876"/>
    </source>
</evidence>
<feature type="compositionally biased region" description="Low complexity" evidence="6">
    <location>
        <begin position="275"/>
        <end position="288"/>
    </location>
</feature>
<dbReference type="SUPFAM" id="SSF111369">
    <property type="entry name" value="HlyD-like secretion proteins"/>
    <property type="match status" value="1"/>
</dbReference>
<dbReference type="InterPro" id="IPR058624">
    <property type="entry name" value="MdtA-like_HH"/>
</dbReference>
<keyword evidence="7" id="KW-1133">Transmembrane helix</keyword>
<evidence type="ECO:0000256" key="3">
    <source>
        <dbReference type="ARBA" id="ARBA00022448"/>
    </source>
</evidence>
<evidence type="ECO:0000256" key="5">
    <source>
        <dbReference type="SAM" id="Coils"/>
    </source>
</evidence>
<name>A0A0H5EYJ3_YEREN</name>
<feature type="domain" description="Multidrug resistance protein MdtA-like barrel-sandwich hybrid" evidence="9">
    <location>
        <begin position="63"/>
        <end position="217"/>
    </location>
</feature>
<dbReference type="Proteomes" id="UP000048841">
    <property type="component" value="Unassembled WGS sequence"/>
</dbReference>
<accession>A0A0H5EYJ3</accession>